<dbReference type="PROSITE" id="PS00675">
    <property type="entry name" value="SIGMA54_INTERACT_1"/>
    <property type="match status" value="1"/>
</dbReference>
<dbReference type="InterPro" id="IPR025944">
    <property type="entry name" value="Sigma_54_int_dom_CS"/>
</dbReference>
<dbReference type="SUPFAM" id="SSF46689">
    <property type="entry name" value="Homeodomain-like"/>
    <property type="match status" value="1"/>
</dbReference>
<dbReference type="Pfam" id="PF02954">
    <property type="entry name" value="HTH_8"/>
    <property type="match status" value="1"/>
</dbReference>
<name>A0A1G9NLT8_9FIRM</name>
<sequence>MNILLVDYDTDSRAGIAGFLREMGHHVTERSDVEAAYATYNAGAFSMVLTDIKMPAMPGQDLLHRITALPGEKADVVLFTNYDDRGAAVDILREGAYDYLLKPVNVIELAAVTERIVEHRALLRENKVLTDRFGEEVQAATAETRREVSRLKQVLSQIAGIDHVGFFSDQMNQLLRLAAIFHEGRSIPVLIQGETGTGKEIISRIIHYGDRITQEPFIDLNCAALTAGLFESELFGYEPGSFTGGLTKGQKGKLDVAQGGTLLLDEVGEIPLELQGKLLRVIQEKEFYRVGGLKKIKTDVRIICATNADLEQRVAQGTFRRDLFFRLKVGHIVIPPLRERTDDIIPLAEMFLRQFAEQKGKRFRRIGPSAADLLLAYDWPGNVRELRNTMELAVLMYDDVELKPLHLNLNTLEKVTSIPLDVPLNARMLDPHRFLLPATGINLEEFIDSLVHQSLALCYGNKTEAAKYLGISRRSLYCRLERKKATPKPRQLPTDAVNAAVPKE</sequence>
<dbReference type="Gene3D" id="3.40.50.2300">
    <property type="match status" value="1"/>
</dbReference>
<dbReference type="Proteomes" id="UP000214880">
    <property type="component" value="Unassembled WGS sequence"/>
</dbReference>
<dbReference type="SMART" id="SM00382">
    <property type="entry name" value="AAA"/>
    <property type="match status" value="1"/>
</dbReference>
<dbReference type="RefSeq" id="WP_092069204.1">
    <property type="nucleotide sequence ID" value="NZ_FNHB01000001.1"/>
</dbReference>
<dbReference type="InterPro" id="IPR058031">
    <property type="entry name" value="AAA_lid_NorR"/>
</dbReference>
<dbReference type="InterPro" id="IPR001789">
    <property type="entry name" value="Sig_transdc_resp-reg_receiver"/>
</dbReference>
<dbReference type="PROSITE" id="PS50110">
    <property type="entry name" value="RESPONSE_REGULATORY"/>
    <property type="match status" value="1"/>
</dbReference>
<dbReference type="InterPro" id="IPR011006">
    <property type="entry name" value="CheY-like_superfamily"/>
</dbReference>
<keyword evidence="5" id="KW-0804">Transcription</keyword>
<evidence type="ECO:0000313" key="10">
    <source>
        <dbReference type="Proteomes" id="UP000214880"/>
    </source>
</evidence>
<dbReference type="CDD" id="cd00009">
    <property type="entry name" value="AAA"/>
    <property type="match status" value="1"/>
</dbReference>
<reference evidence="9 10" key="1">
    <citation type="submission" date="2016-10" db="EMBL/GenBank/DDBJ databases">
        <authorList>
            <person name="de Groot N.N."/>
        </authorList>
    </citation>
    <scope>NUCLEOTIDE SEQUENCE [LARGE SCALE GENOMIC DNA]</scope>
    <source>
        <strain evidence="9 10">DSM 1736</strain>
    </source>
</reference>
<dbReference type="InterPro" id="IPR002197">
    <property type="entry name" value="HTH_Fis"/>
</dbReference>
<dbReference type="PANTHER" id="PTHR32071">
    <property type="entry name" value="TRANSCRIPTIONAL REGULATORY PROTEIN"/>
    <property type="match status" value="1"/>
</dbReference>
<dbReference type="InterPro" id="IPR009057">
    <property type="entry name" value="Homeodomain-like_sf"/>
</dbReference>
<dbReference type="GO" id="GO:0043565">
    <property type="term" value="F:sequence-specific DNA binding"/>
    <property type="evidence" value="ECO:0007669"/>
    <property type="project" value="InterPro"/>
</dbReference>
<dbReference type="InterPro" id="IPR025943">
    <property type="entry name" value="Sigma_54_int_dom_ATP-bd_2"/>
</dbReference>
<organism evidence="9 10">
    <name type="scientific">Dendrosporobacter quercicolus</name>
    <dbReference type="NCBI Taxonomy" id="146817"/>
    <lineage>
        <taxon>Bacteria</taxon>
        <taxon>Bacillati</taxon>
        <taxon>Bacillota</taxon>
        <taxon>Negativicutes</taxon>
        <taxon>Selenomonadales</taxon>
        <taxon>Sporomusaceae</taxon>
        <taxon>Dendrosporobacter</taxon>
    </lineage>
</organism>
<evidence type="ECO:0000256" key="5">
    <source>
        <dbReference type="ARBA" id="ARBA00023163"/>
    </source>
</evidence>
<dbReference type="STRING" id="146817.SAMN04488502_1011061"/>
<dbReference type="SUPFAM" id="SSF52172">
    <property type="entry name" value="CheY-like"/>
    <property type="match status" value="1"/>
</dbReference>
<gene>
    <name evidence="9" type="ORF">SAMN04488502_1011061</name>
</gene>
<dbReference type="PROSITE" id="PS00688">
    <property type="entry name" value="SIGMA54_INTERACT_3"/>
    <property type="match status" value="1"/>
</dbReference>
<dbReference type="InterPro" id="IPR002078">
    <property type="entry name" value="Sigma_54_int"/>
</dbReference>
<feature type="modified residue" description="4-aspartylphosphate" evidence="6">
    <location>
        <position position="51"/>
    </location>
</feature>
<dbReference type="FunFam" id="3.40.50.300:FF:000006">
    <property type="entry name" value="DNA-binding transcriptional regulator NtrC"/>
    <property type="match status" value="1"/>
</dbReference>
<keyword evidence="2" id="KW-0067">ATP-binding</keyword>
<feature type="domain" description="Sigma-54 factor interaction" evidence="7">
    <location>
        <begin position="168"/>
        <end position="395"/>
    </location>
</feature>
<dbReference type="GO" id="GO:0000160">
    <property type="term" value="P:phosphorelay signal transduction system"/>
    <property type="evidence" value="ECO:0007669"/>
    <property type="project" value="InterPro"/>
</dbReference>
<dbReference type="SMART" id="SM00448">
    <property type="entry name" value="REC"/>
    <property type="match status" value="1"/>
</dbReference>
<dbReference type="OrthoDB" id="9803970at2"/>
<dbReference type="Pfam" id="PF00158">
    <property type="entry name" value="Sigma54_activat"/>
    <property type="match status" value="1"/>
</dbReference>
<dbReference type="GO" id="GO:0005524">
    <property type="term" value="F:ATP binding"/>
    <property type="evidence" value="ECO:0007669"/>
    <property type="project" value="UniProtKB-KW"/>
</dbReference>
<proteinExistence type="predicted"/>
<dbReference type="PRINTS" id="PR01590">
    <property type="entry name" value="HTHFIS"/>
</dbReference>
<evidence type="ECO:0000256" key="4">
    <source>
        <dbReference type="ARBA" id="ARBA00023125"/>
    </source>
</evidence>
<evidence type="ECO:0000256" key="3">
    <source>
        <dbReference type="ARBA" id="ARBA00023015"/>
    </source>
</evidence>
<evidence type="ECO:0000313" key="9">
    <source>
        <dbReference type="EMBL" id="SDL87572.1"/>
    </source>
</evidence>
<protein>
    <submittedName>
        <fullName evidence="9">DNA-binding transcriptional response regulator, NtrC family, contains REC, AAA-type ATPase, and a Fis-type DNA-binding domains</fullName>
    </submittedName>
</protein>
<dbReference type="PROSITE" id="PS50045">
    <property type="entry name" value="SIGMA54_INTERACT_4"/>
    <property type="match status" value="1"/>
</dbReference>
<evidence type="ECO:0000256" key="6">
    <source>
        <dbReference type="PROSITE-ProRule" id="PRU00169"/>
    </source>
</evidence>
<dbReference type="Pfam" id="PF25601">
    <property type="entry name" value="AAA_lid_14"/>
    <property type="match status" value="1"/>
</dbReference>
<dbReference type="Gene3D" id="3.40.50.300">
    <property type="entry name" value="P-loop containing nucleotide triphosphate hydrolases"/>
    <property type="match status" value="1"/>
</dbReference>
<feature type="domain" description="Response regulatory" evidence="8">
    <location>
        <begin position="2"/>
        <end position="117"/>
    </location>
</feature>
<dbReference type="Gene3D" id="1.10.8.60">
    <property type="match status" value="1"/>
</dbReference>
<evidence type="ECO:0000256" key="2">
    <source>
        <dbReference type="ARBA" id="ARBA00022840"/>
    </source>
</evidence>
<dbReference type="PROSITE" id="PS00676">
    <property type="entry name" value="SIGMA54_INTERACT_2"/>
    <property type="match status" value="1"/>
</dbReference>
<dbReference type="GO" id="GO:0006355">
    <property type="term" value="P:regulation of DNA-templated transcription"/>
    <property type="evidence" value="ECO:0007669"/>
    <property type="project" value="InterPro"/>
</dbReference>
<dbReference type="InterPro" id="IPR025662">
    <property type="entry name" value="Sigma_54_int_dom_ATP-bd_1"/>
</dbReference>
<keyword evidence="6" id="KW-0597">Phosphoprotein</keyword>
<keyword evidence="3" id="KW-0805">Transcription regulation</keyword>
<dbReference type="InterPro" id="IPR003593">
    <property type="entry name" value="AAA+_ATPase"/>
</dbReference>
<keyword evidence="1" id="KW-0547">Nucleotide-binding</keyword>
<evidence type="ECO:0000259" key="7">
    <source>
        <dbReference type="PROSITE" id="PS50045"/>
    </source>
</evidence>
<keyword evidence="10" id="KW-1185">Reference proteome</keyword>
<dbReference type="EMBL" id="FNHB01000001">
    <property type="protein sequence ID" value="SDL87572.1"/>
    <property type="molecule type" value="Genomic_DNA"/>
</dbReference>
<dbReference type="Gene3D" id="1.10.10.60">
    <property type="entry name" value="Homeodomain-like"/>
    <property type="match status" value="1"/>
</dbReference>
<dbReference type="AlphaFoldDB" id="A0A1G9NLT8"/>
<accession>A0A1G9NLT8</accession>
<evidence type="ECO:0000259" key="8">
    <source>
        <dbReference type="PROSITE" id="PS50110"/>
    </source>
</evidence>
<dbReference type="Pfam" id="PF00072">
    <property type="entry name" value="Response_reg"/>
    <property type="match status" value="1"/>
</dbReference>
<dbReference type="SUPFAM" id="SSF52540">
    <property type="entry name" value="P-loop containing nucleoside triphosphate hydrolases"/>
    <property type="match status" value="1"/>
</dbReference>
<keyword evidence="4 9" id="KW-0238">DNA-binding</keyword>
<evidence type="ECO:0000256" key="1">
    <source>
        <dbReference type="ARBA" id="ARBA00022741"/>
    </source>
</evidence>
<dbReference type="InterPro" id="IPR027417">
    <property type="entry name" value="P-loop_NTPase"/>
</dbReference>